<accession>A0ABN2QTS2</accession>
<keyword evidence="3" id="KW-1185">Reference proteome</keyword>
<dbReference type="EMBL" id="BAAAMK010000004">
    <property type="protein sequence ID" value="GAA1957930.1"/>
    <property type="molecule type" value="Genomic_DNA"/>
</dbReference>
<dbReference type="InterPro" id="IPR050491">
    <property type="entry name" value="AmpC-like"/>
</dbReference>
<feature type="domain" description="Beta-lactamase-related" evidence="1">
    <location>
        <begin position="91"/>
        <end position="382"/>
    </location>
</feature>
<gene>
    <name evidence="2" type="ORF">GCM10009717_25450</name>
</gene>
<evidence type="ECO:0000259" key="1">
    <source>
        <dbReference type="Pfam" id="PF00144"/>
    </source>
</evidence>
<dbReference type="PANTHER" id="PTHR46825">
    <property type="entry name" value="D-ALANYL-D-ALANINE-CARBOXYPEPTIDASE/ENDOPEPTIDASE AMPH"/>
    <property type="match status" value="1"/>
</dbReference>
<organism evidence="2 3">
    <name type="scientific">Agromyces allii</name>
    <dbReference type="NCBI Taxonomy" id="393607"/>
    <lineage>
        <taxon>Bacteria</taxon>
        <taxon>Bacillati</taxon>
        <taxon>Actinomycetota</taxon>
        <taxon>Actinomycetes</taxon>
        <taxon>Micrococcales</taxon>
        <taxon>Microbacteriaceae</taxon>
        <taxon>Agromyces</taxon>
    </lineage>
</organism>
<evidence type="ECO:0000313" key="2">
    <source>
        <dbReference type="EMBL" id="GAA1957930.1"/>
    </source>
</evidence>
<dbReference type="PANTHER" id="PTHR46825:SF7">
    <property type="entry name" value="D-ALANYL-D-ALANINE CARBOXYPEPTIDASE"/>
    <property type="match status" value="1"/>
</dbReference>
<reference evidence="2 3" key="1">
    <citation type="journal article" date="2019" name="Int. J. Syst. Evol. Microbiol.">
        <title>The Global Catalogue of Microorganisms (GCM) 10K type strain sequencing project: providing services to taxonomists for standard genome sequencing and annotation.</title>
        <authorList>
            <consortium name="The Broad Institute Genomics Platform"/>
            <consortium name="The Broad Institute Genome Sequencing Center for Infectious Disease"/>
            <person name="Wu L."/>
            <person name="Ma J."/>
        </authorList>
    </citation>
    <scope>NUCLEOTIDE SEQUENCE [LARGE SCALE GENOMIC DNA]</scope>
    <source>
        <strain evidence="2 3">JCM 13584</strain>
    </source>
</reference>
<dbReference type="Gene3D" id="3.40.710.10">
    <property type="entry name" value="DD-peptidase/beta-lactamase superfamily"/>
    <property type="match status" value="1"/>
</dbReference>
<dbReference type="Proteomes" id="UP001499954">
    <property type="component" value="Unassembled WGS sequence"/>
</dbReference>
<dbReference type="InterPro" id="IPR012338">
    <property type="entry name" value="Beta-lactam/transpept-like"/>
</dbReference>
<proteinExistence type="predicted"/>
<dbReference type="RefSeq" id="WP_157414106.1">
    <property type="nucleotide sequence ID" value="NZ_BAAAMK010000004.1"/>
</dbReference>
<dbReference type="Pfam" id="PF00144">
    <property type="entry name" value="Beta-lactamase"/>
    <property type="match status" value="1"/>
</dbReference>
<protein>
    <recommendedName>
        <fullName evidence="1">Beta-lactamase-related domain-containing protein</fullName>
    </recommendedName>
</protein>
<dbReference type="PROSITE" id="PS51257">
    <property type="entry name" value="PROKAR_LIPOPROTEIN"/>
    <property type="match status" value="1"/>
</dbReference>
<comment type="caution">
    <text evidence="2">The sequence shown here is derived from an EMBL/GenBank/DDBJ whole genome shotgun (WGS) entry which is preliminary data.</text>
</comment>
<evidence type="ECO:0000313" key="3">
    <source>
        <dbReference type="Proteomes" id="UP001499954"/>
    </source>
</evidence>
<dbReference type="InterPro" id="IPR001466">
    <property type="entry name" value="Beta-lactam-related"/>
</dbReference>
<sequence length="428" mass="44146">MATRRGNRRRRWGITAAAFVVLALGLQGCSFGPTDPAAQFDPVDAQLGPETADALQGVLEQAVALTGASGGIAGVWAPWAGEWTAATGTVSFDEGAAATTVGTPFRMGTLTSELTCAIVLKLVDDGQLELSDEVADDVDWIPSLDGITYEQLCRHNSGVADYYANLEGIFLTNPVRTWSNNELVAAGMGLARTGAPGATVKESRTGVLLAAMGIERHTGKSWEELAEQYVFEPLGIDDTSIPAPDDQGRGLLGAYSSALTGDGKVDCATRLDQSDQSTSMGAEAAGATTTLEDLRRFSEAFATGALLSDSVKADQWDVQPVAGAPQSWYGAGIGGASYGPMRGDVSETAGMLTAALTDASSGLTVVLVLNNSSSTDAFVREAAFALASIGSKADAAAGAEAPLVELPWSLEQATTNMTKLAACPPPAT</sequence>
<dbReference type="SUPFAM" id="SSF56601">
    <property type="entry name" value="beta-lactamase/transpeptidase-like"/>
    <property type="match status" value="1"/>
</dbReference>
<name>A0ABN2QTS2_9MICO</name>